<organism evidence="1 2">
    <name type="scientific">Linum trigynum</name>
    <dbReference type="NCBI Taxonomy" id="586398"/>
    <lineage>
        <taxon>Eukaryota</taxon>
        <taxon>Viridiplantae</taxon>
        <taxon>Streptophyta</taxon>
        <taxon>Embryophyta</taxon>
        <taxon>Tracheophyta</taxon>
        <taxon>Spermatophyta</taxon>
        <taxon>Magnoliopsida</taxon>
        <taxon>eudicotyledons</taxon>
        <taxon>Gunneridae</taxon>
        <taxon>Pentapetalae</taxon>
        <taxon>rosids</taxon>
        <taxon>fabids</taxon>
        <taxon>Malpighiales</taxon>
        <taxon>Linaceae</taxon>
        <taxon>Linum</taxon>
    </lineage>
</organism>
<protein>
    <submittedName>
        <fullName evidence="1">Uncharacterized protein</fullName>
    </submittedName>
</protein>
<keyword evidence="2" id="KW-1185">Reference proteome</keyword>
<dbReference type="EMBL" id="OZ034820">
    <property type="protein sequence ID" value="CAL1400409.1"/>
    <property type="molecule type" value="Genomic_DNA"/>
</dbReference>
<evidence type="ECO:0000313" key="2">
    <source>
        <dbReference type="Proteomes" id="UP001497516"/>
    </source>
</evidence>
<gene>
    <name evidence="1" type="ORF">LTRI10_LOCUS40541</name>
</gene>
<accession>A0AAV2FPZ4</accession>
<proteinExistence type="predicted"/>
<dbReference type="Proteomes" id="UP001497516">
    <property type="component" value="Chromosome 7"/>
</dbReference>
<name>A0AAV2FPZ4_9ROSI</name>
<dbReference type="PROSITE" id="PS51257">
    <property type="entry name" value="PROKAR_LIPOPROTEIN"/>
    <property type="match status" value="1"/>
</dbReference>
<dbReference type="AlphaFoldDB" id="A0AAV2FPZ4"/>
<sequence>MIWRLRARQTEETTNGGNVAKSASLLVGVFVGCRFSGIPGIWGREPGLLLVEGGAVSREARSEMGLGGGGDWF</sequence>
<evidence type="ECO:0000313" key="1">
    <source>
        <dbReference type="EMBL" id="CAL1400409.1"/>
    </source>
</evidence>
<reference evidence="1 2" key="1">
    <citation type="submission" date="2024-04" db="EMBL/GenBank/DDBJ databases">
        <authorList>
            <person name="Fracassetti M."/>
        </authorList>
    </citation>
    <scope>NUCLEOTIDE SEQUENCE [LARGE SCALE GENOMIC DNA]</scope>
</reference>